<feature type="domain" description="SP-RING-type" evidence="12">
    <location>
        <begin position="225"/>
        <end position="313"/>
    </location>
</feature>
<comment type="subcellular location">
    <subcellularLocation>
        <location evidence="1">Nucleus</location>
    </subcellularLocation>
</comment>
<comment type="similarity">
    <text evidence="3">Belongs to the NSE2 family.</text>
</comment>
<evidence type="ECO:0000256" key="10">
    <source>
        <dbReference type="PROSITE-ProRule" id="PRU00452"/>
    </source>
</evidence>
<evidence type="ECO:0000313" key="13">
    <source>
        <dbReference type="EMBL" id="KAF6170663.1"/>
    </source>
</evidence>
<name>A0A7J7NU78_9MAGN</name>
<dbReference type="PANTHER" id="PTHR21330:SF1">
    <property type="entry name" value="E3 SUMO-PROTEIN LIGASE NSE2"/>
    <property type="match status" value="1"/>
</dbReference>
<keyword evidence="5" id="KW-0479">Metal-binding</keyword>
<dbReference type="Pfam" id="PF11789">
    <property type="entry name" value="zf-Nse"/>
    <property type="match status" value="1"/>
</dbReference>
<reference evidence="13 14" key="1">
    <citation type="journal article" date="2020" name="IScience">
        <title>Genome Sequencing of the Endangered Kingdonia uniflora (Circaeasteraceae, Ranunculales) Reveals Potential Mechanisms of Evolutionary Specialization.</title>
        <authorList>
            <person name="Sun Y."/>
            <person name="Deng T."/>
            <person name="Zhang A."/>
            <person name="Moore M.J."/>
            <person name="Landis J.B."/>
            <person name="Lin N."/>
            <person name="Zhang H."/>
            <person name="Zhang X."/>
            <person name="Huang J."/>
            <person name="Zhang X."/>
            <person name="Sun H."/>
            <person name="Wang H."/>
        </authorList>
    </citation>
    <scope>NUCLEOTIDE SEQUENCE [LARGE SCALE GENOMIC DNA]</scope>
    <source>
        <strain evidence="13">TB1705</strain>
        <tissue evidence="13">Leaf</tissue>
    </source>
</reference>
<evidence type="ECO:0000256" key="8">
    <source>
        <dbReference type="ARBA" id="ARBA00022833"/>
    </source>
</evidence>
<dbReference type="InterPro" id="IPR026846">
    <property type="entry name" value="Nse2(Mms21)"/>
</dbReference>
<dbReference type="PROSITE" id="PS51044">
    <property type="entry name" value="ZF_SP_RING"/>
    <property type="match status" value="1"/>
</dbReference>
<accession>A0A7J7NU78</accession>
<feature type="compositionally biased region" description="Basic and acidic residues" evidence="11">
    <location>
        <begin position="103"/>
        <end position="121"/>
    </location>
</feature>
<dbReference type="PANTHER" id="PTHR21330">
    <property type="entry name" value="E3 SUMO-PROTEIN LIGASE NSE2"/>
    <property type="match status" value="1"/>
</dbReference>
<dbReference type="GO" id="GO:0016925">
    <property type="term" value="P:protein sumoylation"/>
    <property type="evidence" value="ECO:0007669"/>
    <property type="project" value="UniProtKB-UniPathway"/>
</dbReference>
<evidence type="ECO:0000256" key="2">
    <source>
        <dbReference type="ARBA" id="ARBA00004718"/>
    </source>
</evidence>
<dbReference type="AlphaFoldDB" id="A0A7J7NU78"/>
<evidence type="ECO:0000256" key="6">
    <source>
        <dbReference type="ARBA" id="ARBA00022771"/>
    </source>
</evidence>
<feature type="region of interest" description="Disordered" evidence="11">
    <location>
        <begin position="41"/>
        <end position="155"/>
    </location>
</feature>
<evidence type="ECO:0000259" key="12">
    <source>
        <dbReference type="PROSITE" id="PS51044"/>
    </source>
</evidence>
<evidence type="ECO:0000256" key="7">
    <source>
        <dbReference type="ARBA" id="ARBA00022786"/>
    </source>
</evidence>
<comment type="caution">
    <text evidence="13">The sequence shown here is derived from an EMBL/GenBank/DDBJ whole genome shotgun (WGS) entry which is preliminary data.</text>
</comment>
<dbReference type="SUPFAM" id="SSF57850">
    <property type="entry name" value="RING/U-box"/>
    <property type="match status" value="1"/>
</dbReference>
<dbReference type="GO" id="GO:0061665">
    <property type="term" value="F:SUMO ligase activity"/>
    <property type="evidence" value="ECO:0007669"/>
    <property type="project" value="TreeGrafter"/>
</dbReference>
<keyword evidence="6 10" id="KW-0863">Zinc-finger</keyword>
<dbReference type="GO" id="GO:0008270">
    <property type="term" value="F:zinc ion binding"/>
    <property type="evidence" value="ECO:0007669"/>
    <property type="project" value="UniProtKB-KW"/>
</dbReference>
<evidence type="ECO:0000256" key="3">
    <source>
        <dbReference type="ARBA" id="ARBA00008212"/>
    </source>
</evidence>
<feature type="compositionally biased region" description="Pro residues" evidence="11">
    <location>
        <begin position="66"/>
        <end position="78"/>
    </location>
</feature>
<evidence type="ECO:0000256" key="9">
    <source>
        <dbReference type="ARBA" id="ARBA00023242"/>
    </source>
</evidence>
<dbReference type="CDD" id="cd16651">
    <property type="entry name" value="SPL-RING_NSE2"/>
    <property type="match status" value="1"/>
</dbReference>
<gene>
    <name evidence="13" type="ORF">GIB67_015615</name>
</gene>
<evidence type="ECO:0000313" key="14">
    <source>
        <dbReference type="Proteomes" id="UP000541444"/>
    </source>
</evidence>
<proteinExistence type="inferred from homology"/>
<dbReference type="InterPro" id="IPR013083">
    <property type="entry name" value="Znf_RING/FYVE/PHD"/>
</dbReference>
<evidence type="ECO:0000256" key="5">
    <source>
        <dbReference type="ARBA" id="ARBA00022723"/>
    </source>
</evidence>
<protein>
    <recommendedName>
        <fullName evidence="12">SP-RING-type domain-containing protein</fullName>
    </recommendedName>
</protein>
<evidence type="ECO:0000256" key="11">
    <source>
        <dbReference type="SAM" id="MobiDB-lite"/>
    </source>
</evidence>
<feature type="compositionally biased region" description="Polar residues" evidence="11">
    <location>
        <begin position="86"/>
        <end position="102"/>
    </location>
</feature>
<evidence type="ECO:0000256" key="1">
    <source>
        <dbReference type="ARBA" id="ARBA00004123"/>
    </source>
</evidence>
<dbReference type="OrthoDB" id="26899at2759"/>
<dbReference type="UniPathway" id="UPA00886"/>
<keyword evidence="7" id="KW-0833">Ubl conjugation pathway</keyword>
<organism evidence="13 14">
    <name type="scientific">Kingdonia uniflora</name>
    <dbReference type="NCBI Taxonomy" id="39325"/>
    <lineage>
        <taxon>Eukaryota</taxon>
        <taxon>Viridiplantae</taxon>
        <taxon>Streptophyta</taxon>
        <taxon>Embryophyta</taxon>
        <taxon>Tracheophyta</taxon>
        <taxon>Spermatophyta</taxon>
        <taxon>Magnoliopsida</taxon>
        <taxon>Ranunculales</taxon>
        <taxon>Circaeasteraceae</taxon>
        <taxon>Kingdonia</taxon>
    </lineage>
</organism>
<keyword evidence="14" id="KW-1185">Reference proteome</keyword>
<dbReference type="GO" id="GO:0000724">
    <property type="term" value="P:double-strand break repair via homologous recombination"/>
    <property type="evidence" value="ECO:0007669"/>
    <property type="project" value="InterPro"/>
</dbReference>
<keyword evidence="8" id="KW-0862">Zinc</keyword>
<dbReference type="GO" id="GO:0030915">
    <property type="term" value="C:Smc5-Smc6 complex"/>
    <property type="evidence" value="ECO:0007669"/>
    <property type="project" value="InterPro"/>
</dbReference>
<sequence>MAISFSRTLSKVEKIYNADLKFNKDLGDGFRCIDRGNNGSAGNVSGDWRDNEQHSAGQLNRVRLPYVPPRPQKSPTPQGPRYAGHGSQQRQWASGNGFSTENRYWDDSDQSGHGDRYGFHERRGRGRGNVPNNFGARSRTDNYQPNGGIGATRCGKQPQYGTQGYSYQGNPESQVANAIISVFQNLNSDVKINVPDFDGKSYADGFIDWLNKHVHHAGQPMPGEEQEDMVMTSTQSSLLNIVCPMTGKSVFELTAPVRSMDCKHIYEKEAVMPYIRSKNNQARCPQTGCPKILQAGRVVCDPLLPIEIDEMRSMANQTEQLNVIEDFTEQEED</sequence>
<keyword evidence="4" id="KW-0808">Transferase</keyword>
<dbReference type="Gene3D" id="3.30.40.10">
    <property type="entry name" value="Zinc/RING finger domain, C3HC4 (zinc finger)"/>
    <property type="match status" value="1"/>
</dbReference>
<keyword evidence="9" id="KW-0539">Nucleus</keyword>
<comment type="pathway">
    <text evidence="2">Protein modification; protein sumoylation.</text>
</comment>
<dbReference type="GO" id="GO:0005634">
    <property type="term" value="C:nucleus"/>
    <property type="evidence" value="ECO:0007669"/>
    <property type="project" value="UniProtKB-SubCell"/>
</dbReference>
<dbReference type="EMBL" id="JACGCM010000560">
    <property type="protein sequence ID" value="KAF6170663.1"/>
    <property type="molecule type" value="Genomic_DNA"/>
</dbReference>
<evidence type="ECO:0000256" key="4">
    <source>
        <dbReference type="ARBA" id="ARBA00022679"/>
    </source>
</evidence>
<dbReference type="InterPro" id="IPR004181">
    <property type="entry name" value="Znf_MIZ"/>
</dbReference>
<dbReference type="Proteomes" id="UP000541444">
    <property type="component" value="Unassembled WGS sequence"/>
</dbReference>